<dbReference type="RefSeq" id="WP_068953590.1">
    <property type="nucleotide sequence ID" value="NZ_LGLV01000005.1"/>
</dbReference>
<proteinExistence type="predicted"/>
<dbReference type="Proteomes" id="UP000093111">
    <property type="component" value="Unassembled WGS sequence"/>
</dbReference>
<organism evidence="2 3">
    <name type="scientific">Pararhizobium polonicum</name>
    <dbReference type="NCBI Taxonomy" id="1612624"/>
    <lineage>
        <taxon>Bacteria</taxon>
        <taxon>Pseudomonadati</taxon>
        <taxon>Pseudomonadota</taxon>
        <taxon>Alphaproteobacteria</taxon>
        <taxon>Hyphomicrobiales</taxon>
        <taxon>Rhizobiaceae</taxon>
        <taxon>Rhizobium/Agrobacterium group</taxon>
        <taxon>Pararhizobium</taxon>
    </lineage>
</organism>
<feature type="signal peptide" evidence="1">
    <location>
        <begin position="1"/>
        <end position="21"/>
    </location>
</feature>
<dbReference type="EMBL" id="LGLV01000005">
    <property type="protein sequence ID" value="OBZ96381.1"/>
    <property type="molecule type" value="Genomic_DNA"/>
</dbReference>
<reference evidence="2 3" key="1">
    <citation type="journal article" date="2016" name="Syst. Appl. Microbiol.">
        <title>Pararhizobium polonicum sp. nov. isolated from tumors on stone fruit rootstocks.</title>
        <authorList>
            <person name="Pulawska J."/>
            <person name="Kuzmanovic N."/>
            <person name="Willems A."/>
            <person name="Pothier J.F."/>
        </authorList>
    </citation>
    <scope>NUCLEOTIDE SEQUENCE [LARGE SCALE GENOMIC DNA]</scope>
    <source>
        <strain evidence="2 3">F5.1</strain>
    </source>
</reference>
<evidence type="ECO:0000256" key="1">
    <source>
        <dbReference type="SAM" id="SignalP"/>
    </source>
</evidence>
<sequence>MPMRSLIAAGLLALSPMAAMADPVGLYDVVGNNPDDGSAYRGTAEVKRTGDTYSVTWNIGDSNFIGTGLGAKFVSETRFEMGVAGPDDIALSVGYVAKDNFGVAMYFEQPDGHWEGVWTYGGSTKATTEKWYKK</sequence>
<keyword evidence="1" id="KW-0732">Signal</keyword>
<dbReference type="AlphaFoldDB" id="A0A1C7P5C9"/>
<feature type="chain" id="PRO_5008890269" evidence="1">
    <location>
        <begin position="22"/>
        <end position="134"/>
    </location>
</feature>
<protein>
    <submittedName>
        <fullName evidence="2">Uncharacterized protein</fullName>
    </submittedName>
</protein>
<keyword evidence="3" id="KW-1185">Reference proteome</keyword>
<comment type="caution">
    <text evidence="2">The sequence shown here is derived from an EMBL/GenBank/DDBJ whole genome shotgun (WGS) entry which is preliminary data.</text>
</comment>
<dbReference type="OrthoDB" id="8373077at2"/>
<gene>
    <name evidence="2" type="ORF">ADU59_08590</name>
</gene>
<name>A0A1C7P5C9_9HYPH</name>
<dbReference type="STRING" id="1612624.ADU59_08590"/>
<accession>A0A1C7P5C9</accession>
<evidence type="ECO:0000313" key="3">
    <source>
        <dbReference type="Proteomes" id="UP000093111"/>
    </source>
</evidence>
<evidence type="ECO:0000313" key="2">
    <source>
        <dbReference type="EMBL" id="OBZ96381.1"/>
    </source>
</evidence>